<feature type="coiled-coil region" evidence="1">
    <location>
        <begin position="63"/>
        <end position="97"/>
    </location>
</feature>
<evidence type="ECO:0000259" key="3">
    <source>
        <dbReference type="Pfam" id="PF04784"/>
    </source>
</evidence>
<dbReference type="Pfam" id="PF04784">
    <property type="entry name" value="DUF547"/>
    <property type="match status" value="1"/>
</dbReference>
<protein>
    <recommendedName>
        <fullName evidence="7">DUF547 domain-containing protein</fullName>
    </recommendedName>
</protein>
<accession>A0AAV7DZC8</accession>
<keyword evidence="6" id="KW-1185">Reference proteome</keyword>
<reference evidence="5 6" key="1">
    <citation type="submission" date="2021-07" db="EMBL/GenBank/DDBJ databases">
        <title>The Aristolochia fimbriata genome: insights into angiosperm evolution, floral development and chemical biosynthesis.</title>
        <authorList>
            <person name="Jiao Y."/>
        </authorList>
    </citation>
    <scope>NUCLEOTIDE SEQUENCE [LARGE SCALE GENOMIC DNA]</scope>
    <source>
        <strain evidence="5">IBCAS-2021</strain>
        <tissue evidence="5">Leaf</tissue>
    </source>
</reference>
<dbReference type="Proteomes" id="UP000825729">
    <property type="component" value="Unassembled WGS sequence"/>
</dbReference>
<dbReference type="PANTHER" id="PTHR46248:SF6">
    <property type="entry name" value="OS03G0859900 PROTEIN"/>
    <property type="match status" value="1"/>
</dbReference>
<evidence type="ECO:0000313" key="5">
    <source>
        <dbReference type="EMBL" id="KAG9441733.1"/>
    </source>
</evidence>
<evidence type="ECO:0000256" key="2">
    <source>
        <dbReference type="SAM" id="MobiDB-lite"/>
    </source>
</evidence>
<comment type="caution">
    <text evidence="5">The sequence shown here is derived from an EMBL/GenBank/DDBJ whole genome shotgun (WGS) entry which is preliminary data.</text>
</comment>
<dbReference type="InterPro" id="IPR006869">
    <property type="entry name" value="DUF547"/>
</dbReference>
<evidence type="ECO:0000313" key="6">
    <source>
        <dbReference type="Proteomes" id="UP000825729"/>
    </source>
</evidence>
<name>A0AAV7DZC8_ARIFI</name>
<dbReference type="AlphaFoldDB" id="A0AAV7DZC8"/>
<dbReference type="EMBL" id="JAINDJ010000007">
    <property type="protein sequence ID" value="KAG9441733.1"/>
    <property type="molecule type" value="Genomic_DNA"/>
</dbReference>
<evidence type="ECO:0000256" key="1">
    <source>
        <dbReference type="SAM" id="Coils"/>
    </source>
</evidence>
<dbReference type="Pfam" id="PF14389">
    <property type="entry name" value="Lzipper-MIP1"/>
    <property type="match status" value="1"/>
</dbReference>
<dbReference type="PANTHER" id="PTHR46248">
    <property type="entry name" value="EXPRESSED PROTEIN"/>
    <property type="match status" value="1"/>
</dbReference>
<feature type="region of interest" description="Disordered" evidence="2">
    <location>
        <begin position="198"/>
        <end position="230"/>
    </location>
</feature>
<feature type="region of interest" description="Disordered" evidence="2">
    <location>
        <begin position="98"/>
        <end position="147"/>
    </location>
</feature>
<dbReference type="InterPro" id="IPR025757">
    <property type="entry name" value="MIP1_Leuzipper"/>
</dbReference>
<evidence type="ECO:0008006" key="7">
    <source>
        <dbReference type="Google" id="ProtNLM"/>
    </source>
</evidence>
<proteinExistence type="predicted"/>
<gene>
    <name evidence="5" type="ORF">H6P81_017587</name>
</gene>
<feature type="domain" description="Ternary complex factor MIP1 leucine-zipper" evidence="4">
    <location>
        <begin position="13"/>
        <end position="92"/>
    </location>
</feature>
<organism evidence="5 6">
    <name type="scientific">Aristolochia fimbriata</name>
    <name type="common">White veined hardy Dutchman's pipe vine</name>
    <dbReference type="NCBI Taxonomy" id="158543"/>
    <lineage>
        <taxon>Eukaryota</taxon>
        <taxon>Viridiplantae</taxon>
        <taxon>Streptophyta</taxon>
        <taxon>Embryophyta</taxon>
        <taxon>Tracheophyta</taxon>
        <taxon>Spermatophyta</taxon>
        <taxon>Magnoliopsida</taxon>
        <taxon>Magnoliidae</taxon>
        <taxon>Piperales</taxon>
        <taxon>Aristolochiaceae</taxon>
        <taxon>Aristolochia</taxon>
    </lineage>
</organism>
<evidence type="ECO:0000259" key="4">
    <source>
        <dbReference type="Pfam" id="PF14389"/>
    </source>
</evidence>
<sequence>MASPMRQKPTNAKKKKTELEKEVAKLQKILDHEEKVNVYLKSAVYDQSSRNLSHIPSFLPPKMKELVAELAMVESEIARLEAEITNLQRGLDDRVQEVRETPTLKQNQTTTTGGRLSDVSASDQPSTFRPRHPTPRPSRNSSSFGDGWHLRQASEARAMYFINQAIKGDYPVNNFSKNDKSGSWDDLRKNNQEMSTALKKSGGVPMERPLSTQKLPPKPAKSSKLPQEQDSNMSFNMVFSSLPADSTSLGEATQKWQPNKLSETIMKCLICIFTRLIRTTRVISMEVEKSAGVITRSAHSSPILSRSFRSENSSSSKSGLLVPKPDFGQQDPYGIFVVEDSLPRDIGPYKNYVKFTSSSFDPKSISSCVPLLSKLRALMGKLHDVDLRYLTYQQKLAFWINMYNACIMHGFLQFGLPSSPDKTLSLMNKAVLSIGGNKLNALAIERFILRRSIHMTEIQWKGEKDDMEDVVRRIYGLEYPEPNVTFALSCGTRSSPAVRIYTAEGISNELEKSKLEYLQASIVVKSTKTVVIPRLLTEFGKDTDSLVEWVCDQLPTSCSLRKSMVECYRGQGSGKIKNVAEIMPYEFYFQYLLVV</sequence>
<keyword evidence="1" id="KW-0175">Coiled coil</keyword>
<feature type="domain" description="DUF547" evidence="3">
    <location>
        <begin position="389"/>
        <end position="518"/>
    </location>
</feature>